<proteinExistence type="predicted"/>
<reference evidence="2" key="1">
    <citation type="journal article" date="2019" name="Nat. Commun.">
        <title>Expansion of phycobilisome linker gene families in mesophilic red algae.</title>
        <authorList>
            <person name="Lee J."/>
            <person name="Kim D."/>
            <person name="Bhattacharya D."/>
            <person name="Yoon H.S."/>
        </authorList>
    </citation>
    <scope>NUCLEOTIDE SEQUENCE [LARGE SCALE GENOMIC DNA]</scope>
    <source>
        <strain evidence="2">CCMP 1328</strain>
    </source>
</reference>
<accession>A0A5J4YKN7</accession>
<dbReference type="EMBL" id="VRMN01000012">
    <property type="protein sequence ID" value="KAA8491685.1"/>
    <property type="molecule type" value="Genomic_DNA"/>
</dbReference>
<dbReference type="Proteomes" id="UP000324585">
    <property type="component" value="Unassembled WGS sequence"/>
</dbReference>
<comment type="caution">
    <text evidence="1">The sequence shown here is derived from an EMBL/GenBank/DDBJ whole genome shotgun (WGS) entry which is preliminary data.</text>
</comment>
<dbReference type="AlphaFoldDB" id="A0A5J4YKN7"/>
<evidence type="ECO:0000313" key="2">
    <source>
        <dbReference type="Proteomes" id="UP000324585"/>
    </source>
</evidence>
<organism evidence="1 2">
    <name type="scientific">Porphyridium purpureum</name>
    <name type="common">Red alga</name>
    <name type="synonym">Porphyridium cruentum</name>
    <dbReference type="NCBI Taxonomy" id="35688"/>
    <lineage>
        <taxon>Eukaryota</taxon>
        <taxon>Rhodophyta</taxon>
        <taxon>Bangiophyceae</taxon>
        <taxon>Porphyridiales</taxon>
        <taxon>Porphyridiaceae</taxon>
        <taxon>Porphyridium</taxon>
    </lineage>
</organism>
<name>A0A5J4YKN7_PORPP</name>
<gene>
    <name evidence="1" type="ORF">FVE85_9732</name>
</gene>
<evidence type="ECO:0000313" key="1">
    <source>
        <dbReference type="EMBL" id="KAA8491685.1"/>
    </source>
</evidence>
<protein>
    <submittedName>
        <fullName evidence="1">Uncharacterized protein</fullName>
    </submittedName>
</protein>
<keyword evidence="2" id="KW-1185">Reference proteome</keyword>
<sequence>MPHKYRDQVRAARSNIPRIRSSSVISFFARRCPRSRILPSSGSETRAAAALHLFAIEPCDTASVKTDVSLLSDARAPKRRTLSELMWKRQRTACLTGWPRNGCRAIPVTELKGARVTPLAWVPAAPMGNVCMLSIKALRVVWTCKAQPTKAARESQLRG</sequence>